<dbReference type="EMBL" id="CP015118">
    <property type="protein sequence ID" value="ARN21638.1"/>
    <property type="molecule type" value="Genomic_DNA"/>
</dbReference>
<dbReference type="Proteomes" id="UP000193427">
    <property type="component" value="Chromosome"/>
</dbReference>
<dbReference type="Gene3D" id="3.30.1780.10">
    <property type="entry name" value="ornithine cyclodeaminase, domain 1"/>
    <property type="match status" value="2"/>
</dbReference>
<dbReference type="SUPFAM" id="SSF51735">
    <property type="entry name" value="NAD(P)-binding Rossmann-fold domains"/>
    <property type="match status" value="1"/>
</dbReference>
<organism evidence="1 2">
    <name type="scientific">Piscinibacter gummiphilus</name>
    <dbReference type="NCBI Taxonomy" id="946333"/>
    <lineage>
        <taxon>Bacteria</taxon>
        <taxon>Pseudomonadati</taxon>
        <taxon>Pseudomonadota</taxon>
        <taxon>Betaproteobacteria</taxon>
        <taxon>Burkholderiales</taxon>
        <taxon>Sphaerotilaceae</taxon>
        <taxon>Piscinibacter</taxon>
    </lineage>
</organism>
<gene>
    <name evidence="1" type="ORF">A4W93_18025</name>
</gene>
<dbReference type="PANTHER" id="PTHR13812">
    <property type="entry name" value="KETIMINE REDUCTASE MU-CRYSTALLIN"/>
    <property type="match status" value="1"/>
</dbReference>
<accession>A0A1W6LBV2</accession>
<evidence type="ECO:0000313" key="2">
    <source>
        <dbReference type="Proteomes" id="UP000193427"/>
    </source>
</evidence>
<dbReference type="InterPro" id="IPR023401">
    <property type="entry name" value="ODC_N"/>
</dbReference>
<dbReference type="Gene3D" id="3.40.50.720">
    <property type="entry name" value="NAD(P)-binding Rossmann-like Domain"/>
    <property type="match status" value="2"/>
</dbReference>
<dbReference type="PIRSF" id="PIRSF001439">
    <property type="entry name" value="CryM"/>
    <property type="match status" value="1"/>
</dbReference>
<dbReference type="KEGG" id="rgu:A4W93_18025"/>
<dbReference type="GO" id="GO:0005737">
    <property type="term" value="C:cytoplasm"/>
    <property type="evidence" value="ECO:0007669"/>
    <property type="project" value="TreeGrafter"/>
</dbReference>
<dbReference type="PANTHER" id="PTHR13812:SF19">
    <property type="entry name" value="KETIMINE REDUCTASE MU-CRYSTALLIN"/>
    <property type="match status" value="1"/>
</dbReference>
<dbReference type="Pfam" id="PF02423">
    <property type="entry name" value="OCD_Mu_crystall"/>
    <property type="match status" value="2"/>
</dbReference>
<sequence>MKIFDTDTTRAALPFDRLVPALARAFADGAEVPSRHVHTPPGGTVLIMPAWQGGYLGIKTINIFPGNAKRGLPGLFATYVLYDATTGEPLAQIDGNEITARRTAGASALAASRLARPDSKRLVVVGRGRVGSLLADAYRAVLPIEHVTVWFRGCGIDLETAVREADIVSCATLATEPVVKGEWLAPGSHLDLIGSFTPRMREADDDCFRGASLYVDTPEALVKSGELLGPMSLGVFAAGDVKGTLEALCRGESPGRTSAAERTVFKSVGSALEDLAAAVLVFTTPQP</sequence>
<protein>
    <submittedName>
        <fullName evidence="1">Ornithine cyclodeaminase</fullName>
    </submittedName>
</protein>
<evidence type="ECO:0000313" key="1">
    <source>
        <dbReference type="EMBL" id="ARN21638.1"/>
    </source>
</evidence>
<dbReference type="RefSeq" id="WP_085751931.1">
    <property type="nucleotide sequence ID" value="NZ_BSPR01000011.1"/>
</dbReference>
<dbReference type="AlphaFoldDB" id="A0A1W6LBV2"/>
<keyword evidence="2" id="KW-1185">Reference proteome</keyword>
<dbReference type="InterPro" id="IPR003462">
    <property type="entry name" value="ODC_Mu_crystall"/>
</dbReference>
<name>A0A1W6LBV2_9BURK</name>
<dbReference type="InterPro" id="IPR036291">
    <property type="entry name" value="NAD(P)-bd_dom_sf"/>
</dbReference>
<proteinExistence type="predicted"/>
<dbReference type="OrthoDB" id="5293744at2"/>
<reference evidence="1 2" key="1">
    <citation type="submission" date="2016-04" db="EMBL/GenBank/DDBJ databases">
        <title>Complete genome sequence of natural rubber-degrading, novel Gram-negative bacterium, Rhizobacter gummiphilus strain NS21.</title>
        <authorList>
            <person name="Tabata M."/>
            <person name="Kasai D."/>
            <person name="Fukuda M."/>
        </authorList>
    </citation>
    <scope>NUCLEOTIDE SEQUENCE [LARGE SCALE GENOMIC DNA]</scope>
    <source>
        <strain evidence="1 2">NS21</strain>
    </source>
</reference>
<dbReference type="STRING" id="946333.A4W93_18025"/>